<reference evidence="10" key="1">
    <citation type="journal article" date="2019" name="Int. J. Syst. Evol. Microbiol.">
        <title>The Global Catalogue of Microorganisms (GCM) 10K type strain sequencing project: providing services to taxonomists for standard genome sequencing and annotation.</title>
        <authorList>
            <consortium name="The Broad Institute Genomics Platform"/>
            <consortium name="The Broad Institute Genome Sequencing Center for Infectious Disease"/>
            <person name="Wu L."/>
            <person name="Ma J."/>
        </authorList>
    </citation>
    <scope>NUCLEOTIDE SEQUENCE [LARGE SCALE GENOMIC DNA]</scope>
    <source>
        <strain evidence="10">JCM 30234</strain>
    </source>
</reference>
<keyword evidence="5 8" id="KW-0472">Membrane</keyword>
<dbReference type="RefSeq" id="WP_382358546.1">
    <property type="nucleotide sequence ID" value="NZ_JBHTGR010000012.1"/>
</dbReference>
<comment type="function">
    <text evidence="8">Negative regulator of FtsZ ring formation; modulates the frequency and position of FtsZ ring formation. Inhibits FtsZ ring formation at polar sites. Interacts either with FtsZ or with one of its binding partners to promote depolymerization.</text>
</comment>
<feature type="topological domain" description="Cytoplasmic" evidence="8">
    <location>
        <begin position="22"/>
        <end position="563"/>
    </location>
</feature>
<evidence type="ECO:0000256" key="4">
    <source>
        <dbReference type="ARBA" id="ARBA00023054"/>
    </source>
</evidence>
<dbReference type="InterPro" id="IPR010379">
    <property type="entry name" value="EzrA"/>
</dbReference>
<feature type="topological domain" description="Extracellular" evidence="8">
    <location>
        <begin position="1"/>
        <end position="2"/>
    </location>
</feature>
<protein>
    <recommendedName>
        <fullName evidence="8">Septation ring formation regulator EzrA</fullName>
    </recommendedName>
</protein>
<gene>
    <name evidence="8 9" type="primary">ezrA</name>
    <name evidence="9" type="ORF">ACFQU8_07215</name>
</gene>
<evidence type="ECO:0000256" key="5">
    <source>
        <dbReference type="ARBA" id="ARBA00023136"/>
    </source>
</evidence>
<dbReference type="HAMAP" id="MF_00728">
    <property type="entry name" value="EzrA"/>
    <property type="match status" value="1"/>
</dbReference>
<keyword evidence="4 8" id="KW-0175">Coiled coil</keyword>
<name>A0ABW2USZ0_9BACI</name>
<keyword evidence="10" id="KW-1185">Reference proteome</keyword>
<feature type="coiled-coil region" evidence="8">
    <location>
        <begin position="105"/>
        <end position="132"/>
    </location>
</feature>
<proteinExistence type="inferred from homology"/>
<evidence type="ECO:0000256" key="7">
    <source>
        <dbReference type="ARBA" id="ARBA00023306"/>
    </source>
</evidence>
<sequence>MAYLIGGVLVLVAIIITGLIMRKRIYDDVDRLESWKMTIMNRNIAGELSRIKNLNLSGETQEKFEAWKEQWEHIVANDLPDIEEYLFDAEAAADHYRFPSAKKVLRQADQELQTIEQKIEDMLSDLDNLMNSEESSRHEIEKIQPRLKAMRKTLSQNRIQFGKADESFEKAIDELEEKLNKYHELTADGDYLEARELVENLKEQVDALSGEMDAFPAVYRKCKYELPKELDELHRGFKQMENDGYRVRHLGFEKEIHHYKRQLEACMEELETGDTSQANAVISEVEERLADMYQLLEKEAIAKNYVDTNFPSFEESLGAFEHTFAMTKEEVTQLQQSYYFEDSDMEKYLSLDKSITQLRNHLEEMTHKLNDDETAHSDLRDDLEYGFNDLETLQQKHDAFKKRIDNLREDEMEAKESLEAKREQLYEVKRRLTKSNVPGVPSYIWNKMDEAVQKNNQVFSTLEKQPLDMTEVQDALSKAKTAVDDVAEQTETMLDQAHLTEQVIQYANRYRSQNPELAAKLSEAERLFRSYEYEMSLEHAAKAVEQIEPGALKHIEEFQKTAN</sequence>
<evidence type="ECO:0000256" key="1">
    <source>
        <dbReference type="ARBA" id="ARBA00022618"/>
    </source>
</evidence>
<keyword evidence="1 8" id="KW-0132">Cell division</keyword>
<dbReference type="Gene3D" id="1.20.5.170">
    <property type="match status" value="1"/>
</dbReference>
<dbReference type="Proteomes" id="UP001596620">
    <property type="component" value="Unassembled WGS sequence"/>
</dbReference>
<keyword evidence="3 8" id="KW-1133">Transmembrane helix</keyword>
<keyword evidence="7 8" id="KW-0131">Cell cycle</keyword>
<keyword evidence="6 8" id="KW-0717">Septation</keyword>
<feature type="coiled-coil region" evidence="8">
    <location>
        <begin position="165"/>
        <end position="211"/>
    </location>
</feature>
<feature type="coiled-coil region" evidence="8">
    <location>
        <begin position="355"/>
        <end position="435"/>
    </location>
</feature>
<dbReference type="NCBIfam" id="NF003413">
    <property type="entry name" value="PRK04778.1-7"/>
    <property type="match status" value="1"/>
</dbReference>
<dbReference type="EMBL" id="JBHTGR010000012">
    <property type="protein sequence ID" value="MFC7747027.1"/>
    <property type="molecule type" value="Genomic_DNA"/>
</dbReference>
<comment type="similarity">
    <text evidence="8">Belongs to the EzrA family.</text>
</comment>
<dbReference type="Pfam" id="PF06160">
    <property type="entry name" value="EzrA"/>
    <property type="match status" value="1"/>
</dbReference>
<evidence type="ECO:0000256" key="6">
    <source>
        <dbReference type="ARBA" id="ARBA00023210"/>
    </source>
</evidence>
<evidence type="ECO:0000313" key="9">
    <source>
        <dbReference type="EMBL" id="MFC7747027.1"/>
    </source>
</evidence>
<evidence type="ECO:0000256" key="2">
    <source>
        <dbReference type="ARBA" id="ARBA00022692"/>
    </source>
</evidence>
<keyword evidence="8" id="KW-1003">Cell membrane</keyword>
<organism evidence="9 10">
    <name type="scientific">Lentibacillus kimchii</name>
    <dbReference type="NCBI Taxonomy" id="1542911"/>
    <lineage>
        <taxon>Bacteria</taxon>
        <taxon>Bacillati</taxon>
        <taxon>Bacillota</taxon>
        <taxon>Bacilli</taxon>
        <taxon>Bacillales</taxon>
        <taxon>Bacillaceae</taxon>
        <taxon>Lentibacillus</taxon>
    </lineage>
</organism>
<comment type="caution">
    <text evidence="9">The sequence shown here is derived from an EMBL/GenBank/DDBJ whole genome shotgun (WGS) entry which is preliminary data.</text>
</comment>
<evidence type="ECO:0000256" key="3">
    <source>
        <dbReference type="ARBA" id="ARBA00022989"/>
    </source>
</evidence>
<evidence type="ECO:0000313" key="10">
    <source>
        <dbReference type="Proteomes" id="UP001596620"/>
    </source>
</evidence>
<evidence type="ECO:0000256" key="8">
    <source>
        <dbReference type="HAMAP-Rule" id="MF_00728"/>
    </source>
</evidence>
<accession>A0ABW2USZ0</accession>
<comment type="subcellular location">
    <subcellularLocation>
        <location evidence="8">Cell membrane</location>
        <topology evidence="8">Single-pass membrane protein</topology>
    </subcellularLocation>
    <text evidence="8">Colocalized with FtsZ to the nascent septal site.</text>
</comment>
<keyword evidence="2 8" id="KW-0812">Transmembrane</keyword>